<proteinExistence type="predicted"/>
<keyword evidence="2" id="KW-1185">Reference proteome</keyword>
<comment type="caution">
    <text evidence="1">The sequence shown here is derived from an EMBL/GenBank/DDBJ whole genome shotgun (WGS) entry which is preliminary data.</text>
</comment>
<name>A0A2I1UFX6_STROR</name>
<dbReference type="AlphaFoldDB" id="A0A2I1UFX6"/>
<evidence type="ECO:0000313" key="1">
    <source>
        <dbReference type="EMBL" id="PLA04778.1"/>
    </source>
</evidence>
<dbReference type="Proteomes" id="UP000234761">
    <property type="component" value="Unassembled WGS sequence"/>
</dbReference>
<reference evidence="1 2" key="1">
    <citation type="submission" date="2017-12" db="EMBL/GenBank/DDBJ databases">
        <title>Phylogenetic diversity of female urinary microbiome.</title>
        <authorList>
            <person name="Thomas-White K."/>
            <person name="Wolfe A.J."/>
        </authorList>
    </citation>
    <scope>NUCLEOTIDE SEQUENCE [LARGE SCALE GENOMIC DNA]</scope>
    <source>
        <strain evidence="1 2">UMB0832</strain>
    </source>
</reference>
<gene>
    <name evidence="1" type="ORF">CYK16_00985</name>
</gene>
<protein>
    <submittedName>
        <fullName evidence="1">Accessory regulator T protein</fullName>
    </submittedName>
</protein>
<dbReference type="EMBL" id="PKIG01000001">
    <property type="protein sequence ID" value="PLA04778.1"/>
    <property type="molecule type" value="Genomic_DNA"/>
</dbReference>
<evidence type="ECO:0000313" key="2">
    <source>
        <dbReference type="Proteomes" id="UP000234761"/>
    </source>
</evidence>
<organism evidence="1 2">
    <name type="scientific">Streptococcus oralis subsp. dentisani</name>
    <dbReference type="NCBI Taxonomy" id="1458253"/>
    <lineage>
        <taxon>Bacteria</taxon>
        <taxon>Bacillati</taxon>
        <taxon>Bacillota</taxon>
        <taxon>Bacilli</taxon>
        <taxon>Lactobacillales</taxon>
        <taxon>Streptococcaceae</taxon>
        <taxon>Streptococcus</taxon>
    </lineage>
</organism>
<sequence length="66" mass="7804">MKIKDLTLRNKYFFCKTLDIFLKHDKIKVVGRIKSLSNKNKILYKEIFANEQSGNCKKSHRCLGRT</sequence>
<accession>A0A2I1UFX6</accession>